<dbReference type="Gene3D" id="2.10.25.10">
    <property type="entry name" value="Laminin"/>
    <property type="match status" value="2"/>
</dbReference>
<dbReference type="PANTHER" id="PTHR12916:SF9">
    <property type="entry name" value="NEUROGENIC LOCUS NOTCH HOMOLOG PROTEIN 1-RELATED"/>
    <property type="match status" value="1"/>
</dbReference>
<dbReference type="Proteomes" id="UP001208570">
    <property type="component" value="Unassembled WGS sequence"/>
</dbReference>
<evidence type="ECO:0000313" key="9">
    <source>
        <dbReference type="Proteomes" id="UP001208570"/>
    </source>
</evidence>
<dbReference type="PRINTS" id="PR00010">
    <property type="entry name" value="EGFBLOOD"/>
</dbReference>
<dbReference type="CDD" id="cd00054">
    <property type="entry name" value="EGF_CA"/>
    <property type="match status" value="2"/>
</dbReference>
<proteinExistence type="predicted"/>
<dbReference type="InterPro" id="IPR001881">
    <property type="entry name" value="EGF-like_Ca-bd_dom"/>
</dbReference>
<evidence type="ECO:0000256" key="5">
    <source>
        <dbReference type="ARBA" id="ARBA00023180"/>
    </source>
</evidence>
<feature type="domain" description="EGF-like" evidence="7">
    <location>
        <begin position="54"/>
        <end position="90"/>
    </location>
</feature>
<protein>
    <recommendedName>
        <fullName evidence="7">EGF-like domain-containing protein</fullName>
    </recommendedName>
</protein>
<dbReference type="Pfam" id="PF00008">
    <property type="entry name" value="EGF"/>
    <property type="match status" value="2"/>
</dbReference>
<evidence type="ECO:0000256" key="4">
    <source>
        <dbReference type="ARBA" id="ARBA00023157"/>
    </source>
</evidence>
<evidence type="ECO:0000256" key="6">
    <source>
        <dbReference type="PROSITE-ProRule" id="PRU00076"/>
    </source>
</evidence>
<evidence type="ECO:0000256" key="3">
    <source>
        <dbReference type="ARBA" id="ARBA00022737"/>
    </source>
</evidence>
<accession>A0AAD9IUB9</accession>
<dbReference type="InterPro" id="IPR018097">
    <property type="entry name" value="EGF_Ca-bd_CS"/>
</dbReference>
<dbReference type="FunFam" id="2.10.25.10:FF:000525">
    <property type="entry name" value="Fat-like cadherin-related tumor suppressor homolog"/>
    <property type="match status" value="1"/>
</dbReference>
<keyword evidence="5" id="KW-0325">Glycoprotein</keyword>
<keyword evidence="1 6" id="KW-0245">EGF-like domain</keyword>
<keyword evidence="2" id="KW-0732">Signal</keyword>
<feature type="disulfide bond" evidence="6">
    <location>
        <begin position="80"/>
        <end position="89"/>
    </location>
</feature>
<evidence type="ECO:0000313" key="8">
    <source>
        <dbReference type="EMBL" id="KAK2140488.1"/>
    </source>
</evidence>
<evidence type="ECO:0000259" key="7">
    <source>
        <dbReference type="PROSITE" id="PS50026"/>
    </source>
</evidence>
<dbReference type="SUPFAM" id="SSF57196">
    <property type="entry name" value="EGF/Laminin"/>
    <property type="match status" value="2"/>
</dbReference>
<dbReference type="InterPro" id="IPR000152">
    <property type="entry name" value="EGF-type_Asp/Asn_hydroxyl_site"/>
</dbReference>
<comment type="caution">
    <text evidence="6">Lacks conserved residue(s) required for the propagation of feature annotation.</text>
</comment>
<dbReference type="SMART" id="SM00179">
    <property type="entry name" value="EGF_CA"/>
    <property type="match status" value="2"/>
</dbReference>
<gene>
    <name evidence="8" type="ORF">LSH36_1340g00026</name>
</gene>
<dbReference type="PROSITE" id="PS01186">
    <property type="entry name" value="EGF_2"/>
    <property type="match status" value="2"/>
</dbReference>
<dbReference type="AlphaFoldDB" id="A0AAD9IUB9"/>
<name>A0AAD9IUB9_9ANNE</name>
<organism evidence="8 9">
    <name type="scientific">Paralvinella palmiformis</name>
    <dbReference type="NCBI Taxonomy" id="53620"/>
    <lineage>
        <taxon>Eukaryota</taxon>
        <taxon>Metazoa</taxon>
        <taxon>Spiralia</taxon>
        <taxon>Lophotrochozoa</taxon>
        <taxon>Annelida</taxon>
        <taxon>Polychaeta</taxon>
        <taxon>Sedentaria</taxon>
        <taxon>Canalipalpata</taxon>
        <taxon>Terebellida</taxon>
        <taxon>Terebelliformia</taxon>
        <taxon>Alvinellidae</taxon>
        <taxon>Paralvinella</taxon>
    </lineage>
</organism>
<keyword evidence="9" id="KW-1185">Reference proteome</keyword>
<dbReference type="SMART" id="SM00181">
    <property type="entry name" value="EGF"/>
    <property type="match status" value="2"/>
</dbReference>
<dbReference type="PANTHER" id="PTHR12916">
    <property type="entry name" value="CYTOCHROME C OXIDASE POLYPEPTIDE VIC-2"/>
    <property type="match status" value="1"/>
</dbReference>
<dbReference type="GO" id="GO:0007219">
    <property type="term" value="P:Notch signaling pathway"/>
    <property type="evidence" value="ECO:0007669"/>
    <property type="project" value="TreeGrafter"/>
</dbReference>
<dbReference type="EMBL" id="JAODUP010001339">
    <property type="protein sequence ID" value="KAK2140488.1"/>
    <property type="molecule type" value="Genomic_DNA"/>
</dbReference>
<dbReference type="PROSITE" id="PS00010">
    <property type="entry name" value="ASX_HYDROXYL"/>
    <property type="match status" value="2"/>
</dbReference>
<sequence length="95" mass="10363">MSRMRATSANLRYISDIDDCRDNPCLNGGQCKDSLNSFSCQCVAGYTGDRCGTEIDECSSNPCQHDGTCYDLIASYKCLCTNGYTGDNCQTSKDL</sequence>
<dbReference type="PROSITE" id="PS00022">
    <property type="entry name" value="EGF_1"/>
    <property type="match status" value="2"/>
</dbReference>
<dbReference type="GO" id="GO:0005509">
    <property type="term" value="F:calcium ion binding"/>
    <property type="evidence" value="ECO:0007669"/>
    <property type="project" value="InterPro"/>
</dbReference>
<evidence type="ECO:0000256" key="2">
    <source>
        <dbReference type="ARBA" id="ARBA00022729"/>
    </source>
</evidence>
<feature type="domain" description="EGF-like" evidence="7">
    <location>
        <begin position="16"/>
        <end position="52"/>
    </location>
</feature>
<keyword evidence="3" id="KW-0677">Repeat</keyword>
<dbReference type="PROSITE" id="PS50026">
    <property type="entry name" value="EGF_3"/>
    <property type="match status" value="2"/>
</dbReference>
<comment type="caution">
    <text evidence="8">The sequence shown here is derived from an EMBL/GenBank/DDBJ whole genome shotgun (WGS) entry which is preliminary data.</text>
</comment>
<dbReference type="FunFam" id="2.10.25.10:FF:000122">
    <property type="entry name" value="Protein crumbs homolog 2"/>
    <property type="match status" value="1"/>
</dbReference>
<evidence type="ECO:0000256" key="1">
    <source>
        <dbReference type="ARBA" id="ARBA00022536"/>
    </source>
</evidence>
<feature type="disulfide bond" evidence="6">
    <location>
        <begin position="42"/>
        <end position="51"/>
    </location>
</feature>
<dbReference type="GO" id="GO:0005112">
    <property type="term" value="F:Notch binding"/>
    <property type="evidence" value="ECO:0007669"/>
    <property type="project" value="TreeGrafter"/>
</dbReference>
<dbReference type="InterPro" id="IPR000742">
    <property type="entry name" value="EGF"/>
</dbReference>
<reference evidence="8" key="1">
    <citation type="journal article" date="2023" name="Mol. Biol. Evol.">
        <title>Third-Generation Sequencing Reveals the Adaptive Role of the Epigenome in Three Deep-Sea Polychaetes.</title>
        <authorList>
            <person name="Perez M."/>
            <person name="Aroh O."/>
            <person name="Sun Y."/>
            <person name="Lan Y."/>
            <person name="Juniper S.K."/>
            <person name="Young C.R."/>
            <person name="Angers B."/>
            <person name="Qian P.Y."/>
        </authorList>
    </citation>
    <scope>NUCLEOTIDE SEQUENCE</scope>
    <source>
        <strain evidence="8">P08H-3</strain>
    </source>
</reference>
<dbReference type="PROSITE" id="PS01187">
    <property type="entry name" value="EGF_CA"/>
    <property type="match status" value="1"/>
</dbReference>
<keyword evidence="4 6" id="KW-1015">Disulfide bond</keyword>